<keyword evidence="2" id="KW-0732">Signal</keyword>
<proteinExistence type="predicted"/>
<evidence type="ECO:0000256" key="1">
    <source>
        <dbReference type="SAM" id="Phobius"/>
    </source>
</evidence>
<accession>A0ABS5FKE2</accession>
<keyword evidence="1" id="KW-1133">Transmembrane helix</keyword>
<name>A0ABS5FKE2_9BRAD</name>
<sequence>MRRLRSVIAYSFVALAAWAATAEPSQAGTGTVRIVLGTASFVVGTGGGKGTLTYQGKTYQFAVTGLSFGASLSETVGVLEGLARNLHSPEDLAGSYVAVGVAGAIVAGGGVARLRNAKRVSLVLRGPKVGAGFSVNLAHVTITMT</sequence>
<dbReference type="Proteomes" id="UP001315278">
    <property type="component" value="Unassembled WGS sequence"/>
</dbReference>
<evidence type="ECO:0000313" key="4">
    <source>
        <dbReference type="Proteomes" id="UP001315278"/>
    </source>
</evidence>
<organism evidence="3 4">
    <name type="scientific">Bradyrhizobium jicamae</name>
    <dbReference type="NCBI Taxonomy" id="280332"/>
    <lineage>
        <taxon>Bacteria</taxon>
        <taxon>Pseudomonadati</taxon>
        <taxon>Pseudomonadota</taxon>
        <taxon>Alphaproteobacteria</taxon>
        <taxon>Hyphomicrobiales</taxon>
        <taxon>Nitrobacteraceae</taxon>
        <taxon>Bradyrhizobium</taxon>
    </lineage>
</organism>
<dbReference type="EMBL" id="JAFCJH010000016">
    <property type="protein sequence ID" value="MBR0797250.1"/>
    <property type="molecule type" value="Genomic_DNA"/>
</dbReference>
<reference evidence="4" key="1">
    <citation type="journal article" date="2021" name="ISME J.">
        <title>Evolutionary origin and ecological implication of a unique nif island in free-living Bradyrhizobium lineages.</title>
        <authorList>
            <person name="Tao J."/>
        </authorList>
    </citation>
    <scope>NUCLEOTIDE SEQUENCE [LARGE SCALE GENOMIC DNA]</scope>
    <source>
        <strain evidence="4">SZCCT0434</strain>
    </source>
</reference>
<evidence type="ECO:0000313" key="3">
    <source>
        <dbReference type="EMBL" id="MBR0797250.1"/>
    </source>
</evidence>
<gene>
    <name evidence="3" type="ORF">JQ615_17810</name>
</gene>
<keyword evidence="1" id="KW-0472">Membrane</keyword>
<dbReference type="RefSeq" id="WP_212493208.1">
    <property type="nucleotide sequence ID" value="NZ_JAFCJH010000016.1"/>
</dbReference>
<feature type="transmembrane region" description="Helical" evidence="1">
    <location>
        <begin position="93"/>
        <end position="112"/>
    </location>
</feature>
<keyword evidence="4" id="KW-1185">Reference proteome</keyword>
<comment type="caution">
    <text evidence="3">The sequence shown here is derived from an EMBL/GenBank/DDBJ whole genome shotgun (WGS) entry which is preliminary data.</text>
</comment>
<keyword evidence="1" id="KW-0812">Transmembrane</keyword>
<protein>
    <recommendedName>
        <fullName evidence="5">DUF992 domain-containing protein</fullName>
    </recommendedName>
</protein>
<feature type="signal peptide" evidence="2">
    <location>
        <begin position="1"/>
        <end position="19"/>
    </location>
</feature>
<evidence type="ECO:0008006" key="5">
    <source>
        <dbReference type="Google" id="ProtNLM"/>
    </source>
</evidence>
<evidence type="ECO:0000256" key="2">
    <source>
        <dbReference type="SAM" id="SignalP"/>
    </source>
</evidence>
<feature type="chain" id="PRO_5047330156" description="DUF992 domain-containing protein" evidence="2">
    <location>
        <begin position="20"/>
        <end position="145"/>
    </location>
</feature>